<dbReference type="InterPro" id="IPR019287">
    <property type="entry name" value="Hday_junct_resolvase-rel_dom"/>
</dbReference>
<feature type="transmembrane region" description="Helical" evidence="1">
    <location>
        <begin position="12"/>
        <end position="32"/>
    </location>
</feature>
<gene>
    <name evidence="3" type="ORF">METZ01_LOCUS71779</name>
</gene>
<reference evidence="3" key="1">
    <citation type="submission" date="2018-05" db="EMBL/GenBank/DDBJ databases">
        <authorList>
            <person name="Lanie J.A."/>
            <person name="Ng W.-L."/>
            <person name="Kazmierczak K.M."/>
            <person name="Andrzejewski T.M."/>
            <person name="Davidsen T.M."/>
            <person name="Wayne K.J."/>
            <person name="Tettelin H."/>
            <person name="Glass J.I."/>
            <person name="Rusch D."/>
            <person name="Podicherti R."/>
            <person name="Tsui H.-C.T."/>
            <person name="Winkler M.E."/>
        </authorList>
    </citation>
    <scope>NUCLEOTIDE SEQUENCE</scope>
</reference>
<name>A0A381TS99_9ZZZZ</name>
<proteinExistence type="predicted"/>
<keyword evidence="1" id="KW-0812">Transmembrane</keyword>
<keyword evidence="1" id="KW-0472">Membrane</keyword>
<sequence length="123" mass="14297">MNIVGDVPIIWWIALTGIFLTVLLSINTLRLLGKIEQERSRRISQSTRYGQISEQFLPLVEQYPYDPKQFRFLGSPIDGVQFEEDKVVLVEFKSAGSKLSARQRKVRDLVREGKIEFREIRIS</sequence>
<accession>A0A381TS99</accession>
<evidence type="ECO:0000313" key="3">
    <source>
        <dbReference type="EMBL" id="SVA18925.1"/>
    </source>
</evidence>
<protein>
    <recommendedName>
        <fullName evidence="2">Holliday junction resolvase-related domain-containing protein</fullName>
    </recommendedName>
</protein>
<evidence type="ECO:0000259" key="2">
    <source>
        <dbReference type="Pfam" id="PF10107"/>
    </source>
</evidence>
<evidence type="ECO:0000256" key="1">
    <source>
        <dbReference type="SAM" id="Phobius"/>
    </source>
</evidence>
<feature type="domain" description="Holliday junction resolvase-related" evidence="2">
    <location>
        <begin position="42"/>
        <end position="121"/>
    </location>
</feature>
<dbReference type="EMBL" id="UINC01005079">
    <property type="protein sequence ID" value="SVA18925.1"/>
    <property type="molecule type" value="Genomic_DNA"/>
</dbReference>
<dbReference type="Pfam" id="PF10107">
    <property type="entry name" value="Endonuc_Holl"/>
    <property type="match status" value="1"/>
</dbReference>
<organism evidence="3">
    <name type="scientific">marine metagenome</name>
    <dbReference type="NCBI Taxonomy" id="408172"/>
    <lineage>
        <taxon>unclassified sequences</taxon>
        <taxon>metagenomes</taxon>
        <taxon>ecological metagenomes</taxon>
    </lineage>
</organism>
<dbReference type="AlphaFoldDB" id="A0A381TS99"/>
<keyword evidence="1" id="KW-1133">Transmembrane helix</keyword>